<evidence type="ECO:0000313" key="2">
    <source>
        <dbReference type="Proteomes" id="UP000202485"/>
    </source>
</evidence>
<accession>A0A238KZS3</accession>
<gene>
    <name evidence="1" type="ORF">RUA8715_03311</name>
</gene>
<name>A0A238KZS3_9RHOB</name>
<organism evidence="1 2">
    <name type="scientific">Ruegeria arenilitoris</name>
    <dbReference type="NCBI Taxonomy" id="1173585"/>
    <lineage>
        <taxon>Bacteria</taxon>
        <taxon>Pseudomonadati</taxon>
        <taxon>Pseudomonadota</taxon>
        <taxon>Alphaproteobacteria</taxon>
        <taxon>Rhodobacterales</taxon>
        <taxon>Roseobacteraceae</taxon>
        <taxon>Ruegeria</taxon>
    </lineage>
</organism>
<keyword evidence="2" id="KW-1185">Reference proteome</keyword>
<proteinExistence type="predicted"/>
<evidence type="ECO:0000313" key="1">
    <source>
        <dbReference type="EMBL" id="SMX48071.1"/>
    </source>
</evidence>
<protein>
    <submittedName>
        <fullName evidence="1">Uncharacterized protein</fullName>
    </submittedName>
</protein>
<reference evidence="2" key="1">
    <citation type="submission" date="2017-05" db="EMBL/GenBank/DDBJ databases">
        <authorList>
            <person name="Rodrigo-Torres L."/>
            <person name="Arahal R. D."/>
            <person name="Lucena T."/>
        </authorList>
    </citation>
    <scope>NUCLEOTIDE SEQUENCE [LARGE SCALE GENOMIC DNA]</scope>
    <source>
        <strain evidence="2">CECT 8715</strain>
    </source>
</reference>
<dbReference type="Proteomes" id="UP000202485">
    <property type="component" value="Unassembled WGS sequence"/>
</dbReference>
<sequence>MSLQPNIMGSSAWSAIRRRPDMRPSRRPVMAEVCAGTRCKPGSFGTNLRAVSGNGQFPAGISGRAIDPLAAALLLCKVNGPCGSTLPAPHMHLLFRTPSFRGQDRVSNTDLPALFFARTADPRRQKPAQSRVSPRLILNNKARFRHLLFNSTRNQKGQYTCESHEFSLRSQPVAGWQPAAIQPGNRRCLAAVSGLSELRFSARTRSLGLRSAQPATCYIARRKTTVTDTGFPGRAPSRSSLDGTPLRGISPAAAFSFVQNTKTEDVPCSTRS</sequence>
<dbReference type="AlphaFoldDB" id="A0A238KZS3"/>
<dbReference type="EMBL" id="FXYG01000004">
    <property type="protein sequence ID" value="SMX48071.1"/>
    <property type="molecule type" value="Genomic_DNA"/>
</dbReference>